<dbReference type="Proteomes" id="UP000244309">
    <property type="component" value="Unassembled WGS sequence"/>
</dbReference>
<dbReference type="CDD" id="cd02947">
    <property type="entry name" value="TRX_family"/>
    <property type="match status" value="1"/>
</dbReference>
<reference evidence="3 4" key="1">
    <citation type="submission" date="2017-12" db="EMBL/GenBank/DDBJ databases">
        <title>Genome Sequence of a Multidrug-Resistant Candida haemulonii Isolate from a Patient with Chronic Leg Ulcers in Israel.</title>
        <authorList>
            <person name="Chow N.A."/>
            <person name="Gade L."/>
            <person name="Batra D."/>
            <person name="Rowe L.A."/>
            <person name="Ben-Ami R."/>
            <person name="Loparev V.N."/>
            <person name="Litvintseva A.P."/>
        </authorList>
    </citation>
    <scope>NUCLEOTIDE SEQUENCE [LARGE SCALE GENOMIC DNA]</scope>
    <source>
        <strain evidence="3 4">B11899</strain>
    </source>
</reference>
<dbReference type="SUPFAM" id="SSF52833">
    <property type="entry name" value="Thioredoxin-like"/>
    <property type="match status" value="1"/>
</dbReference>
<organism evidence="3 4">
    <name type="scientific">Candidozyma haemuli</name>
    <dbReference type="NCBI Taxonomy" id="45357"/>
    <lineage>
        <taxon>Eukaryota</taxon>
        <taxon>Fungi</taxon>
        <taxon>Dikarya</taxon>
        <taxon>Ascomycota</taxon>
        <taxon>Saccharomycotina</taxon>
        <taxon>Pichiomycetes</taxon>
        <taxon>Metschnikowiaceae</taxon>
        <taxon>Candidozyma</taxon>
    </lineage>
</organism>
<feature type="domain" description="Thioredoxin" evidence="2">
    <location>
        <begin position="1"/>
        <end position="115"/>
    </location>
</feature>
<dbReference type="InterPro" id="IPR013766">
    <property type="entry name" value="Thioredoxin_domain"/>
</dbReference>
<sequence length="115" mass="13630">MTVVYFVTRQEYHEIISKSKETLSFVAHSATWCPPCRAVAPYYEKYSENYPKARFYKIQETDEVDEEIDAVNKEANIYSFPTFIAFRGGHERSRLPTGNPHYLEEFIKRNYQQFA</sequence>
<comment type="caution">
    <text evidence="3">The sequence shown here is derived from an EMBL/GenBank/DDBJ whole genome shotgun (WGS) entry which is preliminary data.</text>
</comment>
<evidence type="ECO:0000256" key="1">
    <source>
        <dbReference type="ARBA" id="ARBA00023157"/>
    </source>
</evidence>
<keyword evidence="4" id="KW-1185">Reference proteome</keyword>
<dbReference type="EMBL" id="PKFO01000005">
    <property type="protein sequence ID" value="PVH21436.1"/>
    <property type="molecule type" value="Genomic_DNA"/>
</dbReference>
<evidence type="ECO:0000259" key="2">
    <source>
        <dbReference type="PROSITE" id="PS51352"/>
    </source>
</evidence>
<dbReference type="RefSeq" id="XP_025342376.1">
    <property type="nucleotide sequence ID" value="XM_025484161.1"/>
</dbReference>
<evidence type="ECO:0000313" key="3">
    <source>
        <dbReference type="EMBL" id="PVH21436.1"/>
    </source>
</evidence>
<dbReference type="Pfam" id="PF00085">
    <property type="entry name" value="Thioredoxin"/>
    <property type="match status" value="1"/>
</dbReference>
<dbReference type="GeneID" id="37005746"/>
<keyword evidence="1" id="KW-1015">Disulfide bond</keyword>
<dbReference type="PROSITE" id="PS51352">
    <property type="entry name" value="THIOREDOXIN_2"/>
    <property type="match status" value="1"/>
</dbReference>
<proteinExistence type="predicted"/>
<gene>
    <name evidence="3" type="ORF">CXQ85_000413</name>
</gene>
<dbReference type="Gene3D" id="3.40.30.10">
    <property type="entry name" value="Glutaredoxin"/>
    <property type="match status" value="1"/>
</dbReference>
<dbReference type="InterPro" id="IPR036249">
    <property type="entry name" value="Thioredoxin-like_sf"/>
</dbReference>
<evidence type="ECO:0000313" key="4">
    <source>
        <dbReference type="Proteomes" id="UP000244309"/>
    </source>
</evidence>
<dbReference type="STRING" id="45357.A0A2V1AV79"/>
<dbReference type="OrthoDB" id="19690at2759"/>
<protein>
    <recommendedName>
        <fullName evidence="2">Thioredoxin domain-containing protein</fullName>
    </recommendedName>
</protein>
<dbReference type="AlphaFoldDB" id="A0A2V1AV79"/>
<dbReference type="VEuPathDB" id="FungiDB:CXQ85_000413"/>
<name>A0A2V1AV79_9ASCO</name>
<dbReference type="PANTHER" id="PTHR46115">
    <property type="entry name" value="THIOREDOXIN-LIKE PROTEIN 1"/>
    <property type="match status" value="1"/>
</dbReference>
<accession>A0A2V1AV79</accession>